<dbReference type="PANTHER" id="PTHR33562:SF2">
    <property type="entry name" value="PROTEIN QUIVER"/>
    <property type="match status" value="1"/>
</dbReference>
<evidence type="ECO:0000256" key="2">
    <source>
        <dbReference type="ARBA" id="ARBA00023180"/>
    </source>
</evidence>
<evidence type="ECO:0008006" key="6">
    <source>
        <dbReference type="Google" id="ProtNLM"/>
    </source>
</evidence>
<feature type="signal peptide" evidence="3">
    <location>
        <begin position="1"/>
        <end position="22"/>
    </location>
</feature>
<evidence type="ECO:0000313" key="4">
    <source>
        <dbReference type="EMBL" id="KAG8201727.1"/>
    </source>
</evidence>
<dbReference type="Proteomes" id="UP000827092">
    <property type="component" value="Unassembled WGS sequence"/>
</dbReference>
<dbReference type="GO" id="GO:0032222">
    <property type="term" value="P:regulation of synaptic transmission, cholinergic"/>
    <property type="evidence" value="ECO:0007669"/>
    <property type="project" value="InterPro"/>
</dbReference>
<evidence type="ECO:0000313" key="5">
    <source>
        <dbReference type="Proteomes" id="UP000827092"/>
    </source>
</evidence>
<evidence type="ECO:0000256" key="3">
    <source>
        <dbReference type="SAM" id="SignalP"/>
    </source>
</evidence>
<keyword evidence="5" id="KW-1185">Reference proteome</keyword>
<evidence type="ECO:0000256" key="1">
    <source>
        <dbReference type="ARBA" id="ARBA00022729"/>
    </source>
</evidence>
<dbReference type="InterPro" id="IPR050975">
    <property type="entry name" value="Sleep_regulator"/>
</dbReference>
<reference evidence="4 5" key="1">
    <citation type="journal article" date="2022" name="Nat. Ecol. Evol.">
        <title>A masculinizing supergene underlies an exaggerated male reproductive morph in a spider.</title>
        <authorList>
            <person name="Hendrickx F."/>
            <person name="De Corte Z."/>
            <person name="Sonet G."/>
            <person name="Van Belleghem S.M."/>
            <person name="Kostlbacher S."/>
            <person name="Vangestel C."/>
        </authorList>
    </citation>
    <scope>NUCLEOTIDE SEQUENCE [LARGE SCALE GENOMIC DNA]</scope>
    <source>
        <strain evidence="4">W744_W776</strain>
    </source>
</reference>
<name>A0AAV6VYM7_9ARAC</name>
<comment type="caution">
    <text evidence="4">The sequence shown here is derived from an EMBL/GenBank/DDBJ whole genome shotgun (WGS) entry which is preliminary data.</text>
</comment>
<keyword evidence="2" id="KW-0325">Glycoprotein</keyword>
<keyword evidence="1 3" id="KW-0732">Signal</keyword>
<organism evidence="4 5">
    <name type="scientific">Oedothorax gibbosus</name>
    <dbReference type="NCBI Taxonomy" id="931172"/>
    <lineage>
        <taxon>Eukaryota</taxon>
        <taxon>Metazoa</taxon>
        <taxon>Ecdysozoa</taxon>
        <taxon>Arthropoda</taxon>
        <taxon>Chelicerata</taxon>
        <taxon>Arachnida</taxon>
        <taxon>Araneae</taxon>
        <taxon>Araneomorphae</taxon>
        <taxon>Entelegynae</taxon>
        <taxon>Araneoidea</taxon>
        <taxon>Linyphiidae</taxon>
        <taxon>Erigoninae</taxon>
        <taxon>Oedothorax</taxon>
    </lineage>
</organism>
<dbReference type="PANTHER" id="PTHR33562">
    <property type="entry name" value="ATILLA, ISOFORM B-RELATED-RELATED"/>
    <property type="match status" value="1"/>
</dbReference>
<protein>
    <recommendedName>
        <fullName evidence="6">Protein sleepless</fullName>
    </recommendedName>
</protein>
<dbReference type="GO" id="GO:0030431">
    <property type="term" value="P:sleep"/>
    <property type="evidence" value="ECO:0007669"/>
    <property type="project" value="InterPro"/>
</dbReference>
<dbReference type="EMBL" id="JAFNEN010000003">
    <property type="protein sequence ID" value="KAG8201727.1"/>
    <property type="molecule type" value="Genomic_DNA"/>
</dbReference>
<gene>
    <name evidence="4" type="ORF">JTE90_012788</name>
</gene>
<sequence>MSDIFVFQILLLLGFYLRFGACLHCWECNSKYDPNCGEPFKNATIALADCSQRFLNDDMDITSTICRKITQKVNGQERIIRSCGFYNPEDAGHCIYRAGTHMVYMHYCQCAGEGCNSSGDLVPRIPTILATLLLLLVATALS</sequence>
<dbReference type="Pfam" id="PF17064">
    <property type="entry name" value="QVR"/>
    <property type="match status" value="1"/>
</dbReference>
<dbReference type="AlphaFoldDB" id="A0AAV6VYM7"/>
<feature type="chain" id="PRO_5043316565" description="Protein sleepless" evidence="3">
    <location>
        <begin position="23"/>
        <end position="142"/>
    </location>
</feature>
<dbReference type="InterPro" id="IPR031424">
    <property type="entry name" value="QVR-like"/>
</dbReference>
<accession>A0AAV6VYM7</accession>
<proteinExistence type="predicted"/>